<dbReference type="RefSeq" id="WP_285458401.1">
    <property type="nucleotide sequence ID" value="NZ_CP127173.1"/>
</dbReference>
<dbReference type="Pfam" id="PF01695">
    <property type="entry name" value="IstB_IS21"/>
    <property type="match status" value="1"/>
</dbReference>
<dbReference type="InterPro" id="IPR002611">
    <property type="entry name" value="IstB_ATP-bd"/>
</dbReference>
<evidence type="ECO:0000313" key="2">
    <source>
        <dbReference type="EMBL" id="WIV60790.1"/>
    </source>
</evidence>
<dbReference type="Proteomes" id="UP001227101">
    <property type="component" value="Chromosome"/>
</dbReference>
<gene>
    <name evidence="2" type="ORF">QP939_20340</name>
</gene>
<dbReference type="GO" id="GO:0005524">
    <property type="term" value="F:ATP binding"/>
    <property type="evidence" value="ECO:0007669"/>
    <property type="project" value="UniProtKB-KW"/>
</dbReference>
<keyword evidence="2" id="KW-0067">ATP-binding</keyword>
<name>A0ABY8XZL9_9PSEU</name>
<accession>A0ABY8XZL9</accession>
<keyword evidence="3" id="KW-1185">Reference proteome</keyword>
<keyword evidence="2" id="KW-0547">Nucleotide-binding</keyword>
<dbReference type="EMBL" id="CP127173">
    <property type="protein sequence ID" value="WIV60790.1"/>
    <property type="molecule type" value="Genomic_DNA"/>
</dbReference>
<evidence type="ECO:0000259" key="1">
    <source>
        <dbReference type="Pfam" id="PF01695"/>
    </source>
</evidence>
<sequence>MKIEVEITAAMLDRLLHRATVVGIDGPSYRLRHHQATSDTLRAAVNARVS</sequence>
<organism evidence="2 3">
    <name type="scientific">Amycolatopsis nalaikhensis</name>
    <dbReference type="NCBI Taxonomy" id="715472"/>
    <lineage>
        <taxon>Bacteria</taxon>
        <taxon>Bacillati</taxon>
        <taxon>Actinomycetota</taxon>
        <taxon>Actinomycetes</taxon>
        <taxon>Pseudonocardiales</taxon>
        <taxon>Pseudonocardiaceae</taxon>
        <taxon>Amycolatopsis</taxon>
    </lineage>
</organism>
<feature type="domain" description="IstB-like ATP-binding" evidence="1">
    <location>
        <begin position="6"/>
        <end position="35"/>
    </location>
</feature>
<protein>
    <submittedName>
        <fullName evidence="2">ATP-binding protein</fullName>
    </submittedName>
</protein>
<proteinExistence type="predicted"/>
<reference evidence="2 3" key="1">
    <citation type="submission" date="2023-06" db="EMBL/GenBank/DDBJ databases">
        <authorList>
            <person name="Oyuntsetseg B."/>
            <person name="Kim S.B."/>
        </authorList>
    </citation>
    <scope>NUCLEOTIDE SEQUENCE [LARGE SCALE GENOMIC DNA]</scope>
    <source>
        <strain evidence="2 3">2-2</strain>
    </source>
</reference>
<evidence type="ECO:0000313" key="3">
    <source>
        <dbReference type="Proteomes" id="UP001227101"/>
    </source>
</evidence>